<evidence type="ECO:0000313" key="11">
    <source>
        <dbReference type="Proteomes" id="UP000738126"/>
    </source>
</evidence>
<protein>
    <recommendedName>
        <fullName evidence="8">Transcriptional repressor NrdR</fullName>
    </recommendedName>
</protein>
<evidence type="ECO:0000256" key="7">
    <source>
        <dbReference type="ARBA" id="ARBA00023163"/>
    </source>
</evidence>
<keyword evidence="8" id="KW-0862">Zinc</keyword>
<dbReference type="EMBL" id="NRSH01000019">
    <property type="protein sequence ID" value="MBK1726013.1"/>
    <property type="molecule type" value="Genomic_DNA"/>
</dbReference>
<dbReference type="Pfam" id="PF03477">
    <property type="entry name" value="ATP-cone"/>
    <property type="match status" value="1"/>
</dbReference>
<evidence type="ECO:0000256" key="5">
    <source>
        <dbReference type="ARBA" id="ARBA00023015"/>
    </source>
</evidence>
<sequence length="155" mass="17723">MRCPYCQGLDTRVVDSRLVGEGEQVRRRRQCSACGERFTTHEGPDLVMPRVVKSDGRREPFDEQKLRLGFRRALEKRPVATEALEAALRRICKRLSALGEREVAAAAIGEHVMEELRGLDEVAYVRFASVYRRFEDVGAFREVIEGLEQSQRGEQ</sequence>
<name>A0ABS1E4X7_9GAMM</name>
<evidence type="ECO:0000256" key="2">
    <source>
        <dbReference type="ARBA" id="ARBA00022741"/>
    </source>
</evidence>
<comment type="function">
    <text evidence="8">Negatively regulates transcription of bacterial ribonucleotide reductase nrd genes and operons by binding to NrdR-boxes.</text>
</comment>
<dbReference type="NCBIfam" id="TIGR00244">
    <property type="entry name" value="transcriptional regulator NrdR"/>
    <property type="match status" value="1"/>
</dbReference>
<keyword evidence="8" id="KW-0479">Metal-binding</keyword>
<feature type="zinc finger region" evidence="8">
    <location>
        <begin position="3"/>
        <end position="34"/>
    </location>
</feature>
<evidence type="ECO:0000256" key="4">
    <source>
        <dbReference type="ARBA" id="ARBA00022840"/>
    </source>
</evidence>
<dbReference type="PROSITE" id="PS51161">
    <property type="entry name" value="ATP_CONE"/>
    <property type="match status" value="1"/>
</dbReference>
<dbReference type="Pfam" id="PF22811">
    <property type="entry name" value="Zn_ribbon_NrdR"/>
    <property type="match status" value="1"/>
</dbReference>
<comment type="similarity">
    <text evidence="8">Belongs to the NrdR family.</text>
</comment>
<evidence type="ECO:0000256" key="8">
    <source>
        <dbReference type="HAMAP-Rule" id="MF_00440"/>
    </source>
</evidence>
<keyword evidence="1 8" id="KW-0678">Repressor</keyword>
<keyword evidence="7 8" id="KW-0804">Transcription</keyword>
<keyword evidence="6 8" id="KW-0238">DNA-binding</keyword>
<evidence type="ECO:0000256" key="1">
    <source>
        <dbReference type="ARBA" id="ARBA00022491"/>
    </source>
</evidence>
<keyword evidence="3 8" id="KW-0863">Zinc-finger</keyword>
<gene>
    <name evidence="8" type="primary">nrdR</name>
    <name evidence="10" type="ORF">CKO13_03055</name>
</gene>
<evidence type="ECO:0000256" key="6">
    <source>
        <dbReference type="ARBA" id="ARBA00023125"/>
    </source>
</evidence>
<comment type="caution">
    <text evidence="10">The sequence shown here is derived from an EMBL/GenBank/DDBJ whole genome shotgun (WGS) entry which is preliminary data.</text>
</comment>
<proteinExistence type="inferred from homology"/>
<dbReference type="InterPro" id="IPR055173">
    <property type="entry name" value="NrdR-like_N"/>
</dbReference>
<evidence type="ECO:0000259" key="9">
    <source>
        <dbReference type="PROSITE" id="PS51161"/>
    </source>
</evidence>
<comment type="cofactor">
    <cofactor evidence="8">
        <name>Zn(2+)</name>
        <dbReference type="ChEBI" id="CHEBI:29105"/>
    </cofactor>
    <text evidence="8">Binds 1 zinc ion.</text>
</comment>
<keyword evidence="5 8" id="KW-0805">Transcription regulation</keyword>
<dbReference type="PANTHER" id="PTHR30455">
    <property type="entry name" value="TRANSCRIPTIONAL REPRESSOR NRDR"/>
    <property type="match status" value="1"/>
</dbReference>
<feature type="domain" description="ATP-cone" evidence="9">
    <location>
        <begin position="49"/>
        <end position="139"/>
    </location>
</feature>
<keyword evidence="4 8" id="KW-0067">ATP-binding</keyword>
<dbReference type="HAMAP" id="MF_00440">
    <property type="entry name" value="NrdR"/>
    <property type="match status" value="1"/>
</dbReference>
<keyword evidence="11" id="KW-1185">Reference proteome</keyword>
<organism evidence="10 11">
    <name type="scientific">Halorhodospira neutriphila</name>
    <dbReference type="NCBI Taxonomy" id="168379"/>
    <lineage>
        <taxon>Bacteria</taxon>
        <taxon>Pseudomonadati</taxon>
        <taxon>Pseudomonadota</taxon>
        <taxon>Gammaproteobacteria</taxon>
        <taxon>Chromatiales</taxon>
        <taxon>Ectothiorhodospiraceae</taxon>
        <taxon>Halorhodospira</taxon>
    </lineage>
</organism>
<reference evidence="10 11" key="1">
    <citation type="journal article" date="2020" name="Microorganisms">
        <title>Osmotic Adaptation and Compatible Solute Biosynthesis of Phototrophic Bacteria as Revealed from Genome Analyses.</title>
        <authorList>
            <person name="Imhoff J.F."/>
            <person name="Rahn T."/>
            <person name="Kunzel S."/>
            <person name="Keller A."/>
            <person name="Neulinger S.C."/>
        </authorList>
    </citation>
    <scope>NUCLEOTIDE SEQUENCE [LARGE SCALE GENOMIC DNA]</scope>
    <source>
        <strain evidence="10 11">DSM 15116</strain>
    </source>
</reference>
<keyword evidence="2 8" id="KW-0547">Nucleotide-binding</keyword>
<dbReference type="InterPro" id="IPR005144">
    <property type="entry name" value="ATP-cone_dom"/>
</dbReference>
<dbReference type="PANTHER" id="PTHR30455:SF2">
    <property type="entry name" value="TRANSCRIPTIONAL REPRESSOR NRDR"/>
    <property type="match status" value="1"/>
</dbReference>
<accession>A0ABS1E4X7</accession>
<dbReference type="RefSeq" id="WP_200256696.1">
    <property type="nucleotide sequence ID" value="NZ_NRSH01000019.1"/>
</dbReference>
<evidence type="ECO:0000313" key="10">
    <source>
        <dbReference type="EMBL" id="MBK1726013.1"/>
    </source>
</evidence>
<dbReference type="InterPro" id="IPR003796">
    <property type="entry name" value="RNR_NrdR-like"/>
</dbReference>
<evidence type="ECO:0000256" key="3">
    <source>
        <dbReference type="ARBA" id="ARBA00022771"/>
    </source>
</evidence>
<dbReference type="Proteomes" id="UP000738126">
    <property type="component" value="Unassembled WGS sequence"/>
</dbReference>